<feature type="signal peptide" evidence="2">
    <location>
        <begin position="1"/>
        <end position="24"/>
    </location>
</feature>
<dbReference type="EMBL" id="FR914293">
    <property type="protein sequence ID" value="CDQ93010.1"/>
    <property type="molecule type" value="Genomic_DNA"/>
</dbReference>
<feature type="chain" id="PRO_5001592648" evidence="2">
    <location>
        <begin position="25"/>
        <end position="160"/>
    </location>
</feature>
<sequence>MVTHVVILAHFLSLYLTFYRHSYPERQEQLGLSALLKGISTDISPVGSGIQPSNLSVNGPTLLTLPPASFFLSLSPSLPLSQASDVIEDLEQTVAQLRQQLQDSEHRRLKQLGDTENKLQQEKADLQHHCEKKVRALHNEAEKEREETKKKISKLEESLK</sequence>
<dbReference type="InterPro" id="IPR055310">
    <property type="entry name" value="CEP112"/>
</dbReference>
<dbReference type="Proteomes" id="UP000193380">
    <property type="component" value="Unassembled WGS sequence"/>
</dbReference>
<accession>A0A060YVG7</accession>
<protein>
    <submittedName>
        <fullName evidence="3">Uncharacterized protein</fullName>
    </submittedName>
</protein>
<dbReference type="STRING" id="8022.A0A060YVG7"/>
<proteinExistence type="predicted"/>
<dbReference type="AlphaFoldDB" id="A0A060YVG7"/>
<evidence type="ECO:0000313" key="4">
    <source>
        <dbReference type="Proteomes" id="UP000193380"/>
    </source>
</evidence>
<name>A0A060YVG7_ONCMY</name>
<dbReference type="PANTHER" id="PTHR18871">
    <property type="entry name" value="CENTROSOMAL PROTEIN OF 112 KDA"/>
    <property type="match status" value="1"/>
</dbReference>
<gene>
    <name evidence="3" type="ORF">GSONMT00037092001</name>
</gene>
<dbReference type="PANTHER" id="PTHR18871:SF2">
    <property type="entry name" value="CENTROSOMAL PROTEIN OF 112 KDA"/>
    <property type="match status" value="1"/>
</dbReference>
<evidence type="ECO:0000256" key="1">
    <source>
        <dbReference type="SAM" id="MobiDB-lite"/>
    </source>
</evidence>
<reference evidence="3" key="1">
    <citation type="journal article" date="2014" name="Nat. Commun.">
        <title>The rainbow trout genome provides novel insights into evolution after whole-genome duplication in vertebrates.</title>
        <authorList>
            <person name="Berthelot C."/>
            <person name="Brunet F."/>
            <person name="Chalopin D."/>
            <person name="Juanchich A."/>
            <person name="Bernard M."/>
            <person name="Noel B."/>
            <person name="Bento P."/>
            <person name="Da Silva C."/>
            <person name="Labadie K."/>
            <person name="Alberti A."/>
            <person name="Aury J.M."/>
            <person name="Louis A."/>
            <person name="Dehais P."/>
            <person name="Bardou P."/>
            <person name="Montfort J."/>
            <person name="Klopp C."/>
            <person name="Cabau C."/>
            <person name="Gaspin C."/>
            <person name="Thorgaard G.H."/>
            <person name="Boussaha M."/>
            <person name="Quillet E."/>
            <person name="Guyomard R."/>
            <person name="Galiana D."/>
            <person name="Bobe J."/>
            <person name="Volff J.N."/>
            <person name="Genet C."/>
            <person name="Wincker P."/>
            <person name="Jaillon O."/>
            <person name="Roest Crollius H."/>
            <person name="Guiguen Y."/>
        </authorList>
    </citation>
    <scope>NUCLEOTIDE SEQUENCE [LARGE SCALE GENOMIC DNA]</scope>
</reference>
<keyword evidence="2" id="KW-0732">Signal</keyword>
<reference evidence="3" key="2">
    <citation type="submission" date="2014-03" db="EMBL/GenBank/DDBJ databases">
        <authorList>
            <person name="Genoscope - CEA"/>
        </authorList>
    </citation>
    <scope>NUCLEOTIDE SEQUENCE</scope>
</reference>
<feature type="region of interest" description="Disordered" evidence="1">
    <location>
        <begin position="137"/>
        <end position="160"/>
    </location>
</feature>
<dbReference type="Gene3D" id="1.20.120.20">
    <property type="entry name" value="Apolipoprotein"/>
    <property type="match status" value="1"/>
</dbReference>
<organism evidence="3 4">
    <name type="scientific">Oncorhynchus mykiss</name>
    <name type="common">Rainbow trout</name>
    <name type="synonym">Salmo gairdneri</name>
    <dbReference type="NCBI Taxonomy" id="8022"/>
    <lineage>
        <taxon>Eukaryota</taxon>
        <taxon>Metazoa</taxon>
        <taxon>Chordata</taxon>
        <taxon>Craniata</taxon>
        <taxon>Vertebrata</taxon>
        <taxon>Euteleostomi</taxon>
        <taxon>Actinopterygii</taxon>
        <taxon>Neopterygii</taxon>
        <taxon>Teleostei</taxon>
        <taxon>Protacanthopterygii</taxon>
        <taxon>Salmoniformes</taxon>
        <taxon>Salmonidae</taxon>
        <taxon>Salmoninae</taxon>
        <taxon>Oncorhynchus</taxon>
    </lineage>
</organism>
<dbReference type="PaxDb" id="8022-A0A060YVG7"/>
<evidence type="ECO:0000256" key="2">
    <source>
        <dbReference type="SAM" id="SignalP"/>
    </source>
</evidence>
<evidence type="ECO:0000313" key="3">
    <source>
        <dbReference type="EMBL" id="CDQ93010.1"/>
    </source>
</evidence>